<dbReference type="RefSeq" id="WP_185111126.1">
    <property type="nucleotide sequence ID" value="NZ_JACHMI010000001.1"/>
</dbReference>
<dbReference type="SUPFAM" id="SSF54593">
    <property type="entry name" value="Glyoxalase/Bleomycin resistance protein/Dihydroxybiphenyl dioxygenase"/>
    <property type="match status" value="1"/>
</dbReference>
<dbReference type="Pfam" id="PF00903">
    <property type="entry name" value="Glyoxalase"/>
    <property type="match status" value="1"/>
</dbReference>
<comment type="caution">
    <text evidence="2">The sequence shown here is derived from an EMBL/GenBank/DDBJ whole genome shotgun (WGS) entry which is preliminary data.</text>
</comment>
<dbReference type="Gene3D" id="3.10.180.10">
    <property type="entry name" value="2,3-Dihydroxybiphenyl 1,2-Dioxygenase, domain 1"/>
    <property type="match status" value="1"/>
</dbReference>
<dbReference type="InterPro" id="IPR037523">
    <property type="entry name" value="VOC_core"/>
</dbReference>
<keyword evidence="3" id="KW-1185">Reference proteome</keyword>
<evidence type="ECO:0000313" key="3">
    <source>
        <dbReference type="Proteomes" id="UP000565579"/>
    </source>
</evidence>
<name>A0A7X0U6A1_9ACTN</name>
<dbReference type="PROSITE" id="PS51819">
    <property type="entry name" value="VOC"/>
    <property type="match status" value="1"/>
</dbReference>
<dbReference type="AlphaFoldDB" id="A0A7X0U6A1"/>
<dbReference type="GO" id="GO:0016829">
    <property type="term" value="F:lyase activity"/>
    <property type="evidence" value="ECO:0007669"/>
    <property type="project" value="UniProtKB-KW"/>
</dbReference>
<gene>
    <name evidence="2" type="ORF">HD593_011473</name>
</gene>
<dbReference type="InterPro" id="IPR004360">
    <property type="entry name" value="Glyas_Fos-R_dOase_dom"/>
</dbReference>
<dbReference type="InterPro" id="IPR029068">
    <property type="entry name" value="Glyas_Bleomycin-R_OHBP_Dase"/>
</dbReference>
<accession>A0A7X0U6A1</accession>
<sequence>MLDTGKAFSGFSVNDVESAKKFYGETLGLSVSEEHGMLTLPVGNGVLVYPKGAAHAPATYTVLNFPVEDIDRAVDELTARGVRFERYDGMNQDERGIARGEGPAIAWFTDPSGNILSVLQP</sequence>
<proteinExistence type="predicted"/>
<evidence type="ECO:0000313" key="2">
    <source>
        <dbReference type="EMBL" id="MBB6556678.1"/>
    </source>
</evidence>
<protein>
    <submittedName>
        <fullName evidence="2">Putative enzyme related to lactoylglutathione lyase</fullName>
    </submittedName>
</protein>
<dbReference type="Proteomes" id="UP000565579">
    <property type="component" value="Unassembled WGS sequence"/>
</dbReference>
<dbReference type="EMBL" id="JACHMI010000001">
    <property type="protein sequence ID" value="MBB6556678.1"/>
    <property type="molecule type" value="Genomic_DNA"/>
</dbReference>
<evidence type="ECO:0000259" key="1">
    <source>
        <dbReference type="PROSITE" id="PS51819"/>
    </source>
</evidence>
<feature type="domain" description="VOC" evidence="1">
    <location>
        <begin position="5"/>
        <end position="121"/>
    </location>
</feature>
<organism evidence="2 3">
    <name type="scientific">Nonomuraea rubra</name>
    <dbReference type="NCBI Taxonomy" id="46180"/>
    <lineage>
        <taxon>Bacteria</taxon>
        <taxon>Bacillati</taxon>
        <taxon>Actinomycetota</taxon>
        <taxon>Actinomycetes</taxon>
        <taxon>Streptosporangiales</taxon>
        <taxon>Streptosporangiaceae</taxon>
        <taxon>Nonomuraea</taxon>
    </lineage>
</organism>
<reference evidence="2 3" key="1">
    <citation type="submission" date="2020-08" db="EMBL/GenBank/DDBJ databases">
        <title>Sequencing the genomes of 1000 actinobacteria strains.</title>
        <authorList>
            <person name="Klenk H.-P."/>
        </authorList>
    </citation>
    <scope>NUCLEOTIDE SEQUENCE [LARGE SCALE GENOMIC DNA]</scope>
    <source>
        <strain evidence="2 3">DSM 43768</strain>
    </source>
</reference>
<keyword evidence="2" id="KW-0456">Lyase</keyword>